<gene>
    <name evidence="2" type="ORF">GCM10008171_08910</name>
</gene>
<evidence type="ECO:0000256" key="1">
    <source>
        <dbReference type="SAM" id="SignalP"/>
    </source>
</evidence>
<evidence type="ECO:0000313" key="3">
    <source>
        <dbReference type="Proteomes" id="UP001143364"/>
    </source>
</evidence>
<dbReference type="Pfam" id="PF08904">
    <property type="entry name" value="EipB_like"/>
    <property type="match status" value="1"/>
</dbReference>
<keyword evidence="3" id="KW-1185">Reference proteome</keyword>
<dbReference type="RefSeq" id="WP_271203579.1">
    <property type="nucleotide sequence ID" value="NZ_BSFK01000005.1"/>
</dbReference>
<evidence type="ECO:0000313" key="2">
    <source>
        <dbReference type="EMBL" id="GLK75637.1"/>
    </source>
</evidence>
<dbReference type="EMBL" id="BSFK01000005">
    <property type="protein sequence ID" value="GLK75637.1"/>
    <property type="molecule type" value="Genomic_DNA"/>
</dbReference>
<comment type="caution">
    <text evidence="2">The sequence shown here is derived from an EMBL/GenBank/DDBJ whole genome shotgun (WGS) entry which is preliminary data.</text>
</comment>
<dbReference type="Proteomes" id="UP001143364">
    <property type="component" value="Unassembled WGS sequence"/>
</dbReference>
<keyword evidence="1" id="KW-0732">Signal</keyword>
<proteinExistence type="predicted"/>
<feature type="chain" id="PRO_5040744926" description="DUF1849 family protein" evidence="1">
    <location>
        <begin position="44"/>
        <end position="296"/>
    </location>
</feature>
<evidence type="ECO:0008006" key="4">
    <source>
        <dbReference type="Google" id="ProtNLM"/>
    </source>
</evidence>
<reference evidence="2" key="1">
    <citation type="journal article" date="2014" name="Int. J. Syst. Evol. Microbiol.">
        <title>Complete genome sequence of Corynebacterium casei LMG S-19264T (=DSM 44701T), isolated from a smear-ripened cheese.</title>
        <authorList>
            <consortium name="US DOE Joint Genome Institute (JGI-PGF)"/>
            <person name="Walter F."/>
            <person name="Albersmeier A."/>
            <person name="Kalinowski J."/>
            <person name="Ruckert C."/>
        </authorList>
    </citation>
    <scope>NUCLEOTIDE SEQUENCE</scope>
    <source>
        <strain evidence="2">VKM B-2555</strain>
    </source>
</reference>
<accession>A0A9W6JEQ1</accession>
<name>A0A9W6JEQ1_9HYPH</name>
<sequence>MTAEGLIARLDTVATTLTATFRPVLVASAAAAALLAPMPAAWADAALAPHRAIYELKLKETRGSSGVDRIRGRIVYEFTGDACDGYALSFRQVTEIGSGEGDTNVSDLRAATWEDGKAQSFRFTAQNYLNQQLDKDTDGRAERAADEVRVTLKKPNKGEKEFDGRTLFPTEHLKRIIAAAEKGETLIEAPVYDGSETGEKSYDTLAVIGRPLEGEPADVEEAAKRPELRAARRWPVSVSYFEKGKRDEGGEQTPVYAMSFDLYENGVSRAMKIDYGDFVLDGELKELTFLKPSDCK</sequence>
<organism evidence="2 3">
    <name type="scientific">Methylopila jiangsuensis</name>
    <dbReference type="NCBI Taxonomy" id="586230"/>
    <lineage>
        <taxon>Bacteria</taxon>
        <taxon>Pseudomonadati</taxon>
        <taxon>Pseudomonadota</taxon>
        <taxon>Alphaproteobacteria</taxon>
        <taxon>Hyphomicrobiales</taxon>
        <taxon>Methylopilaceae</taxon>
        <taxon>Methylopila</taxon>
    </lineage>
</organism>
<reference evidence="2" key="2">
    <citation type="submission" date="2023-01" db="EMBL/GenBank/DDBJ databases">
        <authorList>
            <person name="Sun Q."/>
            <person name="Evtushenko L."/>
        </authorList>
    </citation>
    <scope>NUCLEOTIDE SEQUENCE</scope>
    <source>
        <strain evidence="2">VKM B-2555</strain>
    </source>
</reference>
<protein>
    <recommendedName>
        <fullName evidence="4">DUF1849 family protein</fullName>
    </recommendedName>
</protein>
<feature type="signal peptide" evidence="1">
    <location>
        <begin position="1"/>
        <end position="43"/>
    </location>
</feature>
<dbReference type="AlphaFoldDB" id="A0A9W6JEQ1"/>
<dbReference type="InterPro" id="IPR015000">
    <property type="entry name" value="EipB-like"/>
</dbReference>